<comment type="subunit">
    <text evidence="4">Homodimer.</text>
</comment>
<dbReference type="PROSITE" id="PS51440">
    <property type="entry name" value="TIM_2"/>
    <property type="match status" value="1"/>
</dbReference>
<comment type="pathway">
    <text evidence="1 10">Carbohydrate degradation; glycolysis; D-glyceraldehyde 3-phosphate from glycerone phosphate: step 1/1.</text>
</comment>
<evidence type="ECO:0000256" key="10">
    <source>
        <dbReference type="RuleBase" id="RU363013"/>
    </source>
</evidence>
<dbReference type="GO" id="GO:0019563">
    <property type="term" value="P:glycerol catabolic process"/>
    <property type="evidence" value="ECO:0007669"/>
    <property type="project" value="TreeGrafter"/>
</dbReference>
<evidence type="ECO:0000313" key="11">
    <source>
        <dbReference type="EMBL" id="UKJ89720.2"/>
    </source>
</evidence>
<dbReference type="InterPro" id="IPR035990">
    <property type="entry name" value="TIM_sf"/>
</dbReference>
<dbReference type="InterPro" id="IPR000652">
    <property type="entry name" value="Triosephosphate_isomerase"/>
</dbReference>
<dbReference type="GO" id="GO:0006094">
    <property type="term" value="P:gluconeogenesis"/>
    <property type="evidence" value="ECO:0007669"/>
    <property type="project" value="UniProtKB-KW"/>
</dbReference>
<keyword evidence="5 10" id="KW-0312">Gluconeogenesis</keyword>
<proteinExistence type="inferred from homology"/>
<dbReference type="CDD" id="cd00311">
    <property type="entry name" value="TIM"/>
    <property type="match status" value="1"/>
</dbReference>
<dbReference type="HAMAP" id="MF_00147_B">
    <property type="entry name" value="TIM_B"/>
    <property type="match status" value="1"/>
</dbReference>
<dbReference type="PANTHER" id="PTHR21139:SF2">
    <property type="entry name" value="TRIOSEPHOSPHATE ISOMERASE"/>
    <property type="match status" value="1"/>
</dbReference>
<dbReference type="GO" id="GO:0006096">
    <property type="term" value="P:glycolytic process"/>
    <property type="evidence" value="ECO:0007669"/>
    <property type="project" value="UniProtKB-KW"/>
</dbReference>
<dbReference type="Proteomes" id="UP000244803">
    <property type="component" value="Chromosome 4"/>
</dbReference>
<keyword evidence="7 10" id="KW-0413">Isomerase</keyword>
<dbReference type="EC" id="5.3.1.1" evidence="10"/>
<evidence type="ECO:0000256" key="8">
    <source>
        <dbReference type="ARBA" id="ARBA00052432"/>
    </source>
</evidence>
<name>A0A976M751_THEOR</name>
<reference evidence="11" key="1">
    <citation type="submission" date="2022-07" db="EMBL/GenBank/DDBJ databases">
        <title>Evaluation of T. orientalis genome assembly methods using nanopore sequencing and analysis of variation between genomes.</title>
        <authorList>
            <person name="Yam J."/>
            <person name="Micallef M.L."/>
            <person name="Liu M."/>
            <person name="Djordjevic S.P."/>
            <person name="Bogema D.R."/>
            <person name="Jenkins C."/>
        </authorList>
    </citation>
    <scope>NUCLEOTIDE SEQUENCE</scope>
    <source>
        <strain evidence="11">Fish Creek</strain>
    </source>
</reference>
<evidence type="ECO:0000256" key="7">
    <source>
        <dbReference type="ARBA" id="ARBA00023235"/>
    </source>
</evidence>
<dbReference type="GO" id="GO:0005829">
    <property type="term" value="C:cytosol"/>
    <property type="evidence" value="ECO:0007669"/>
    <property type="project" value="TreeGrafter"/>
</dbReference>
<dbReference type="GO" id="GO:0046166">
    <property type="term" value="P:glyceraldehyde-3-phosphate biosynthetic process"/>
    <property type="evidence" value="ECO:0007669"/>
    <property type="project" value="TreeGrafter"/>
</dbReference>
<evidence type="ECO:0000256" key="1">
    <source>
        <dbReference type="ARBA" id="ARBA00004680"/>
    </source>
</evidence>
<comment type="function">
    <text evidence="9">Catalyzes the interconversion of glyceraldehyde 3-phosphate and dihydroxyacetone phosphate in the glycolytic and gluconeogenic pathways.</text>
</comment>
<comment type="similarity">
    <text evidence="3 10">Belongs to the triosephosphate isomerase family.</text>
</comment>
<dbReference type="InterPro" id="IPR020861">
    <property type="entry name" value="Triosephosphate_isomerase_AS"/>
</dbReference>
<organism evidence="11 12">
    <name type="scientific">Theileria orientalis</name>
    <dbReference type="NCBI Taxonomy" id="68886"/>
    <lineage>
        <taxon>Eukaryota</taxon>
        <taxon>Sar</taxon>
        <taxon>Alveolata</taxon>
        <taxon>Apicomplexa</taxon>
        <taxon>Aconoidasida</taxon>
        <taxon>Piroplasmida</taxon>
        <taxon>Theileriidae</taxon>
        <taxon>Theileria</taxon>
    </lineage>
</organism>
<evidence type="ECO:0000256" key="6">
    <source>
        <dbReference type="ARBA" id="ARBA00023152"/>
    </source>
</evidence>
<dbReference type="NCBIfam" id="TIGR00419">
    <property type="entry name" value="tim"/>
    <property type="match status" value="1"/>
</dbReference>
<dbReference type="InterPro" id="IPR022896">
    <property type="entry name" value="TrioseP_Isoase_bac/euk"/>
</dbReference>
<dbReference type="Pfam" id="PF00121">
    <property type="entry name" value="TIM"/>
    <property type="match status" value="1"/>
</dbReference>
<accession>A0A976M751</accession>
<sequence>MSRRKWLGGNWKCNGSKQFITELLGHFNKVTTKSNNLDVVLFPPSIYVQHTVSELTSPVFNVGVQNVSQPKNGAFTGELSTSMVKEFGVNWSLVGHSERRHIYKESNKDVLEKLKVLQSQNMNAVVCVGETLEEYDKGLTEDVLEDQLNGFIYEVKNWDLVVVAYEPVWAIGTGKVAKYNDIVCLHNFVREHIQCSIGDVAEKIRVVYGGSVDKHNCVDISKLDGVDGFLVGGSSLKPDFLDILKVLN</sequence>
<dbReference type="InterPro" id="IPR013785">
    <property type="entry name" value="Aldolase_TIM"/>
</dbReference>
<dbReference type="AlphaFoldDB" id="A0A976M751"/>
<evidence type="ECO:0000256" key="9">
    <source>
        <dbReference type="ARBA" id="ARBA00056661"/>
    </source>
</evidence>
<comment type="catalytic activity">
    <reaction evidence="8">
        <text>D-glyceraldehyde 3-phosphate = dihydroxyacetone phosphate</text>
        <dbReference type="Rhea" id="RHEA:18585"/>
        <dbReference type="ChEBI" id="CHEBI:57642"/>
        <dbReference type="ChEBI" id="CHEBI:59776"/>
        <dbReference type="EC" id="5.3.1.1"/>
    </reaction>
    <physiologicalReaction direction="left-to-right" evidence="8">
        <dbReference type="Rhea" id="RHEA:18586"/>
    </physiologicalReaction>
</comment>
<dbReference type="FunFam" id="3.20.20.70:FF:000016">
    <property type="entry name" value="Triosephosphate isomerase"/>
    <property type="match status" value="1"/>
</dbReference>
<dbReference type="GO" id="GO:0004807">
    <property type="term" value="F:triose-phosphate isomerase activity"/>
    <property type="evidence" value="ECO:0007669"/>
    <property type="project" value="UniProtKB-EC"/>
</dbReference>
<evidence type="ECO:0000256" key="2">
    <source>
        <dbReference type="ARBA" id="ARBA00004742"/>
    </source>
</evidence>
<dbReference type="PROSITE" id="PS00171">
    <property type="entry name" value="TIM_1"/>
    <property type="match status" value="1"/>
</dbReference>
<dbReference type="Gene3D" id="3.20.20.70">
    <property type="entry name" value="Aldolase class I"/>
    <property type="match status" value="1"/>
</dbReference>
<protein>
    <recommendedName>
        <fullName evidence="10">Triosephosphate isomerase</fullName>
        <ecNumber evidence="10">5.3.1.1</ecNumber>
    </recommendedName>
</protein>
<keyword evidence="6 10" id="KW-0324">Glycolysis</keyword>
<comment type="pathway">
    <text evidence="2 10">Carbohydrate biosynthesis; gluconeogenesis.</text>
</comment>
<dbReference type="SUPFAM" id="SSF51351">
    <property type="entry name" value="Triosephosphate isomerase (TIM)"/>
    <property type="match status" value="1"/>
</dbReference>
<evidence type="ECO:0000256" key="4">
    <source>
        <dbReference type="ARBA" id="ARBA00011738"/>
    </source>
</evidence>
<dbReference type="OrthoDB" id="6715177at2759"/>
<dbReference type="EMBL" id="CP056067">
    <property type="protein sequence ID" value="UKJ89720.2"/>
    <property type="molecule type" value="Genomic_DNA"/>
</dbReference>
<evidence type="ECO:0000313" key="12">
    <source>
        <dbReference type="Proteomes" id="UP000244803"/>
    </source>
</evidence>
<gene>
    <name evidence="11" type="ORF">MACJ_002974</name>
</gene>
<evidence type="ECO:0000256" key="5">
    <source>
        <dbReference type="ARBA" id="ARBA00022432"/>
    </source>
</evidence>
<dbReference type="PANTHER" id="PTHR21139">
    <property type="entry name" value="TRIOSEPHOSPHATE ISOMERASE"/>
    <property type="match status" value="1"/>
</dbReference>
<evidence type="ECO:0000256" key="3">
    <source>
        <dbReference type="ARBA" id="ARBA00007422"/>
    </source>
</evidence>